<dbReference type="InterPro" id="IPR029063">
    <property type="entry name" value="SAM-dependent_MTases_sf"/>
</dbReference>
<reference evidence="10" key="1">
    <citation type="submission" date="2014-11" db="EMBL/GenBank/DDBJ databases">
        <authorList>
            <person name="Zhu J."/>
            <person name="Qi W."/>
            <person name="Song R."/>
        </authorList>
    </citation>
    <scope>NUCLEOTIDE SEQUENCE</scope>
</reference>
<dbReference type="AlphaFoldDB" id="A0A1B1TBL3"/>
<keyword evidence="6 10" id="KW-0808">Transferase</keyword>
<evidence type="ECO:0000256" key="6">
    <source>
        <dbReference type="ARBA" id="ARBA00022679"/>
    </source>
</evidence>
<dbReference type="EC" id="2.1.1.77" evidence="3"/>
<comment type="function">
    <text evidence="8">Catalyzes the methyl esterification of L-isoaspartyl residues in peptides and proteins that result from spontaneous decomposition of normal L-aspartyl and L-asparaginyl residues. It plays a role in the repair and/or degradation of damaged proteins.</text>
</comment>
<dbReference type="Pfam" id="PF01135">
    <property type="entry name" value="PCMT"/>
    <property type="match status" value="1"/>
</dbReference>
<reference evidence="10" key="2">
    <citation type="journal article" date="2015" name="ISME J.">
        <title>A new class of marine Euryarchaeota group II from the Mediterranean deep chlorophyll maximum.</title>
        <authorList>
            <person name="Martin-Cuadrado A.B."/>
            <person name="Garcia-Heredia I."/>
            <person name="Molto A.G."/>
            <person name="Lopez-Ubeda R."/>
            <person name="Kimes N."/>
            <person name="Lopez-Garcia P."/>
            <person name="Moreira D."/>
            <person name="Rodriguez-Valera F."/>
        </authorList>
    </citation>
    <scope>NUCLEOTIDE SEQUENCE</scope>
</reference>
<dbReference type="InterPro" id="IPR000682">
    <property type="entry name" value="PCMT"/>
</dbReference>
<comment type="subcellular location">
    <subcellularLocation>
        <location evidence="1">Cytoplasm</location>
    </subcellularLocation>
</comment>
<dbReference type="GO" id="GO:0032259">
    <property type="term" value="P:methylation"/>
    <property type="evidence" value="ECO:0007669"/>
    <property type="project" value="UniProtKB-KW"/>
</dbReference>
<evidence type="ECO:0000256" key="1">
    <source>
        <dbReference type="ARBA" id="ARBA00004496"/>
    </source>
</evidence>
<name>A0A1B1TBL3_9ARCH</name>
<sequence>MGNYLKKALKNIKIEDFITSGHENFFRDNPVEFMKTSKGIIKNISAPHMLVILLHHLEIKKGQKILLVGAKGGYLAAILDQVLGEEGIITIIEPHDEILEHTRRTLENYESRGIIRVLSIIDFDFYEDSGKEFDRVLITGAVREIPDFLNYNSQEGSFILGPFGGNIQQRLLKKEKQSGEWLDTDLGGVVFSPMDTRFSERNPLDPIVLAEGLEDSVSLISEIIEIDEETFQGIEQLIQSLRELPRDIPSISEDSSDEEIMENPVMDLMMSEMERLAPIWPIIEHFMSIELVDIFNSEDENSFTGGGHEDLVP</sequence>
<evidence type="ECO:0000256" key="5">
    <source>
        <dbReference type="ARBA" id="ARBA00022603"/>
    </source>
</evidence>
<proteinExistence type="inferred from homology"/>
<evidence type="ECO:0000313" key="10">
    <source>
        <dbReference type="EMBL" id="ANV79681.1"/>
    </source>
</evidence>
<organism evidence="10">
    <name type="scientific">uncultured Poseidoniia archaeon</name>
    <dbReference type="NCBI Taxonomy" id="1697135"/>
    <lineage>
        <taxon>Archaea</taxon>
        <taxon>Methanobacteriati</taxon>
        <taxon>Thermoplasmatota</taxon>
        <taxon>Candidatus Poseidoniia</taxon>
        <taxon>environmental samples</taxon>
    </lineage>
</organism>
<keyword evidence="5 10" id="KW-0489">Methyltransferase</keyword>
<keyword evidence="4" id="KW-0963">Cytoplasm</keyword>
<dbReference type="GO" id="GO:0005737">
    <property type="term" value="C:cytoplasm"/>
    <property type="evidence" value="ECO:0007669"/>
    <property type="project" value="UniProtKB-SubCell"/>
</dbReference>
<protein>
    <recommendedName>
        <fullName evidence="3">protein-L-isoaspartate(D-aspartate) O-methyltransferase</fullName>
        <ecNumber evidence="3">2.1.1.77</ecNumber>
    </recommendedName>
</protein>
<dbReference type="PANTHER" id="PTHR11579:SF0">
    <property type="entry name" value="PROTEIN-L-ISOASPARTATE(D-ASPARTATE) O-METHYLTRANSFERASE"/>
    <property type="match status" value="1"/>
</dbReference>
<dbReference type="GO" id="GO:0004719">
    <property type="term" value="F:protein-L-isoaspartate (D-aspartate) O-methyltransferase activity"/>
    <property type="evidence" value="ECO:0007669"/>
    <property type="project" value="UniProtKB-EC"/>
</dbReference>
<keyword evidence="7" id="KW-0949">S-adenosyl-L-methionine</keyword>
<evidence type="ECO:0000256" key="8">
    <source>
        <dbReference type="ARBA" id="ARBA00025330"/>
    </source>
</evidence>
<evidence type="ECO:0000256" key="7">
    <source>
        <dbReference type="ARBA" id="ARBA00022691"/>
    </source>
</evidence>
<dbReference type="EMBL" id="KP211848">
    <property type="protein sequence ID" value="ANV79681.1"/>
    <property type="molecule type" value="Genomic_DNA"/>
</dbReference>
<dbReference type="Gene3D" id="3.40.50.150">
    <property type="entry name" value="Vaccinia Virus protein VP39"/>
    <property type="match status" value="1"/>
</dbReference>
<evidence type="ECO:0000256" key="3">
    <source>
        <dbReference type="ARBA" id="ARBA00011890"/>
    </source>
</evidence>
<evidence type="ECO:0000256" key="9">
    <source>
        <dbReference type="ARBA" id="ARBA00029295"/>
    </source>
</evidence>
<comment type="similarity">
    <text evidence="2">Belongs to the methyltransferase superfamily. L-isoaspartyl/D-aspartyl protein methyltransferase family.</text>
</comment>
<accession>A0A1B1TBL3</accession>
<dbReference type="SUPFAM" id="SSF53335">
    <property type="entry name" value="S-adenosyl-L-methionine-dependent methyltransferases"/>
    <property type="match status" value="1"/>
</dbReference>
<evidence type="ECO:0000256" key="4">
    <source>
        <dbReference type="ARBA" id="ARBA00022490"/>
    </source>
</evidence>
<evidence type="ECO:0000256" key="2">
    <source>
        <dbReference type="ARBA" id="ARBA00005369"/>
    </source>
</evidence>
<dbReference type="PANTHER" id="PTHR11579">
    <property type="entry name" value="PROTEIN-L-ISOASPARTATE O-METHYLTRANSFERASE"/>
    <property type="match status" value="1"/>
</dbReference>
<comment type="catalytic activity">
    <reaction evidence="9">
        <text>[protein]-L-isoaspartate + S-adenosyl-L-methionine = [protein]-L-isoaspartate alpha-methyl ester + S-adenosyl-L-homocysteine</text>
        <dbReference type="Rhea" id="RHEA:12705"/>
        <dbReference type="Rhea" id="RHEA-COMP:12143"/>
        <dbReference type="Rhea" id="RHEA-COMP:12144"/>
        <dbReference type="ChEBI" id="CHEBI:57856"/>
        <dbReference type="ChEBI" id="CHEBI:59789"/>
        <dbReference type="ChEBI" id="CHEBI:90596"/>
        <dbReference type="ChEBI" id="CHEBI:90598"/>
        <dbReference type="EC" id="2.1.1.77"/>
    </reaction>
</comment>